<evidence type="ECO:0000313" key="4">
    <source>
        <dbReference type="EMBL" id="MDQ9171929.1"/>
    </source>
</evidence>
<feature type="transmembrane region" description="Helical" evidence="1">
    <location>
        <begin position="172"/>
        <end position="188"/>
    </location>
</feature>
<feature type="transmembrane region" description="Helical" evidence="1">
    <location>
        <begin position="77"/>
        <end position="97"/>
    </location>
</feature>
<dbReference type="EMBL" id="JAUYVH010000014">
    <property type="protein sequence ID" value="MDQ9171929.1"/>
    <property type="molecule type" value="Genomic_DNA"/>
</dbReference>
<protein>
    <submittedName>
        <fullName evidence="4">Acyltransferase family protein</fullName>
        <ecNumber evidence="4">2.3.1.-</ecNumber>
    </submittedName>
</protein>
<keyword evidence="5" id="KW-1185">Reference proteome</keyword>
<evidence type="ECO:0000259" key="2">
    <source>
        <dbReference type="Pfam" id="PF01757"/>
    </source>
</evidence>
<feature type="domain" description="SGNH" evidence="3">
    <location>
        <begin position="413"/>
        <end position="636"/>
    </location>
</feature>
<feature type="transmembrane region" description="Helical" evidence="1">
    <location>
        <begin position="149"/>
        <end position="165"/>
    </location>
</feature>
<dbReference type="PANTHER" id="PTHR23028">
    <property type="entry name" value="ACETYLTRANSFERASE"/>
    <property type="match status" value="1"/>
</dbReference>
<dbReference type="EC" id="2.3.1.-" evidence="4"/>
<keyword evidence="4" id="KW-0012">Acyltransferase</keyword>
<feature type="transmembrane region" description="Helical" evidence="1">
    <location>
        <begin position="350"/>
        <end position="370"/>
    </location>
</feature>
<keyword evidence="4" id="KW-0808">Transferase</keyword>
<dbReference type="InterPro" id="IPR050879">
    <property type="entry name" value="Acyltransferase_3"/>
</dbReference>
<dbReference type="GO" id="GO:0016746">
    <property type="term" value="F:acyltransferase activity"/>
    <property type="evidence" value="ECO:0007669"/>
    <property type="project" value="UniProtKB-KW"/>
</dbReference>
<organism evidence="4 5">
    <name type="scientific">Keguizhuia sedimenti</name>
    <dbReference type="NCBI Taxonomy" id="3064264"/>
    <lineage>
        <taxon>Bacteria</taxon>
        <taxon>Pseudomonadati</taxon>
        <taxon>Pseudomonadota</taxon>
        <taxon>Betaproteobacteria</taxon>
        <taxon>Burkholderiales</taxon>
        <taxon>Oxalobacteraceae</taxon>
        <taxon>Keguizhuia</taxon>
    </lineage>
</organism>
<feature type="transmembrane region" description="Helical" evidence="1">
    <location>
        <begin position="225"/>
        <end position="243"/>
    </location>
</feature>
<feature type="transmembrane region" description="Helical" evidence="1">
    <location>
        <begin position="194"/>
        <end position="213"/>
    </location>
</feature>
<proteinExistence type="predicted"/>
<evidence type="ECO:0000313" key="5">
    <source>
        <dbReference type="Proteomes" id="UP001225596"/>
    </source>
</evidence>
<sequence length="664" mass="74270">MNLSATHAYRADIDGLRALAVLAVIAFHGNPRLLPGGFVGVDFFFVISGYLITGLIAKGIETDTFSFTDFYARRIKRIFPAYILVALVTLVVSSYLLIPNDYIFYTTSLAASFAFLSNVFFSMLSWGYFGTRSEEFPLLHTWSLSVEEQFYFIFPILLIGLYRYCRRYVPHVLFSLAIVFILLSEFKAGNSKAYFLLSSRAHELLIGALTYFIAQKTPLPSSRQAALLALTGLALMFGSALWIHQGISFPGVNSLYPCIGTALVIYAGRSGNAVSSILRYKGMVAVGLISYSLYLWHWPIFSFLKYRQVPLTATTSAAAIALSFLLAALTYRFVEKPIRQNRRIGFKWAFLKLYALPASAFMAVGLYSYLTEGAPVRFSADTRELISSYSFERDLTRSCSIREEDYRQVTLDYLTQHCAFGETARQKADVLLIGDSHAHHFRPFVEKLVSNAGLKGVYHVQGACAPALTAFQLASRQPVSESCQKRNADLFRIAGEFRYVVLGGYWSSDYLDLPEVEKGLQRAVEKIMQANAIPVLIKDNPDHEADLSKCVLYKKRGWIPEERNCNIPHDYMVRNTGISDQMIDRVQALFPAAIVIDPKKVMCNSAECATAIGNIALYKDNNHLNSVAAKLIAEKYIAQLANPLVTDLVNRHLVGRRPAPNVLQ</sequence>
<feature type="transmembrane region" description="Helical" evidence="1">
    <location>
        <begin position="37"/>
        <end position="57"/>
    </location>
</feature>
<feature type="domain" description="Acyltransferase 3" evidence="2">
    <location>
        <begin position="11"/>
        <end position="332"/>
    </location>
</feature>
<name>A0ABU1BSS0_9BURK</name>
<dbReference type="Pfam" id="PF19040">
    <property type="entry name" value="SGNH"/>
    <property type="match status" value="1"/>
</dbReference>
<evidence type="ECO:0000259" key="3">
    <source>
        <dbReference type="Pfam" id="PF19040"/>
    </source>
</evidence>
<keyword evidence="1" id="KW-0472">Membrane</keyword>
<dbReference type="RefSeq" id="WP_338437911.1">
    <property type="nucleotide sequence ID" value="NZ_JAUYVH010000014.1"/>
</dbReference>
<keyword evidence="1" id="KW-0812">Transmembrane</keyword>
<feature type="transmembrane region" description="Helical" evidence="1">
    <location>
        <begin position="249"/>
        <end position="268"/>
    </location>
</feature>
<evidence type="ECO:0000256" key="1">
    <source>
        <dbReference type="SAM" id="Phobius"/>
    </source>
</evidence>
<dbReference type="InterPro" id="IPR043968">
    <property type="entry name" value="SGNH"/>
</dbReference>
<feature type="transmembrane region" description="Helical" evidence="1">
    <location>
        <begin position="309"/>
        <end position="329"/>
    </location>
</feature>
<dbReference type="PANTHER" id="PTHR23028:SF53">
    <property type="entry name" value="ACYL_TRANSF_3 DOMAIN-CONTAINING PROTEIN"/>
    <property type="match status" value="1"/>
</dbReference>
<dbReference type="Pfam" id="PF01757">
    <property type="entry name" value="Acyl_transf_3"/>
    <property type="match status" value="1"/>
</dbReference>
<gene>
    <name evidence="4" type="ORF">Q8A64_16060</name>
</gene>
<feature type="transmembrane region" description="Helical" evidence="1">
    <location>
        <begin position="280"/>
        <end position="297"/>
    </location>
</feature>
<comment type="caution">
    <text evidence="4">The sequence shown here is derived from an EMBL/GenBank/DDBJ whole genome shotgun (WGS) entry which is preliminary data.</text>
</comment>
<dbReference type="Proteomes" id="UP001225596">
    <property type="component" value="Unassembled WGS sequence"/>
</dbReference>
<dbReference type="InterPro" id="IPR002656">
    <property type="entry name" value="Acyl_transf_3_dom"/>
</dbReference>
<keyword evidence="1" id="KW-1133">Transmembrane helix</keyword>
<feature type="transmembrane region" description="Helical" evidence="1">
    <location>
        <begin position="109"/>
        <end position="129"/>
    </location>
</feature>
<accession>A0ABU1BSS0</accession>
<reference evidence="4 5" key="1">
    <citation type="submission" date="2023-08" db="EMBL/GenBank/DDBJ databases">
        <title>Oxalobacteraceae gen .nov., isolated from river sludge outside the plant.</title>
        <authorList>
            <person name="Zhao S.Y."/>
        </authorList>
    </citation>
    <scope>NUCLEOTIDE SEQUENCE [LARGE SCALE GENOMIC DNA]</scope>
    <source>
        <strain evidence="4 5">R-40</strain>
    </source>
</reference>